<dbReference type="SUPFAM" id="SSF48264">
    <property type="entry name" value="Cytochrome P450"/>
    <property type="match status" value="1"/>
</dbReference>
<organism evidence="1 2">
    <name type="scientific">Roseateles oligotrophus</name>
    <dbReference type="NCBI Taxonomy" id="1769250"/>
    <lineage>
        <taxon>Bacteria</taxon>
        <taxon>Pseudomonadati</taxon>
        <taxon>Pseudomonadota</taxon>
        <taxon>Betaproteobacteria</taxon>
        <taxon>Burkholderiales</taxon>
        <taxon>Sphaerotilaceae</taxon>
        <taxon>Roseateles</taxon>
    </lineage>
</organism>
<gene>
    <name evidence="1" type="ORF">LNV07_15575</name>
</gene>
<dbReference type="Proteomes" id="UP001209701">
    <property type="component" value="Unassembled WGS sequence"/>
</dbReference>
<evidence type="ECO:0000313" key="2">
    <source>
        <dbReference type="Proteomes" id="UP001209701"/>
    </source>
</evidence>
<comment type="caution">
    <text evidence="1">The sequence shown here is derived from an EMBL/GenBank/DDBJ whole genome shotgun (WGS) entry which is preliminary data.</text>
</comment>
<accession>A0ABT2YHG3</accession>
<reference evidence="1 2" key="1">
    <citation type="submission" date="2021-11" db="EMBL/GenBank/DDBJ databases">
        <authorList>
            <person name="Liang Q."/>
            <person name="Mou H."/>
            <person name="Liu Z."/>
        </authorList>
    </citation>
    <scope>NUCLEOTIDE SEQUENCE [LARGE SCALE GENOMIC DNA]</scope>
    <source>
        <strain evidence="1 2">CHU3</strain>
    </source>
</reference>
<dbReference type="Gene3D" id="1.10.630.10">
    <property type="entry name" value="Cytochrome P450"/>
    <property type="match status" value="1"/>
</dbReference>
<dbReference type="InterPro" id="IPR036396">
    <property type="entry name" value="Cyt_P450_sf"/>
</dbReference>
<proteinExistence type="predicted"/>
<evidence type="ECO:0008006" key="3">
    <source>
        <dbReference type="Google" id="ProtNLM"/>
    </source>
</evidence>
<keyword evidence="2" id="KW-1185">Reference proteome</keyword>
<dbReference type="RefSeq" id="WP_263572095.1">
    <property type="nucleotide sequence ID" value="NZ_JAJIRN010000007.1"/>
</dbReference>
<sequence>MTCPYQAPHPALTALTAAASPDTAAMQSFYRELSKRSTLQFDPASSCWIAASPELALAALQHDDLGVRPPGQAVPPNLQGRPFGAVFARWLRMRDDGPREAEKLAVQAALDGLEPALVRQVAERQAGLALQLDWRHWQWASLPCTVAGLLGTTFSHATEQQALLANLAALALALKPQADPAALEQGDRAMAAILALLDGAAPGPLAQALQAQARLMGLAETADWWQAQALALLWQGYEAGAGLLGLGLLAATHSSASAPRDLAACTDLLKTVGRQPGAIHHTRRWALRDCVLAGQPLRAGDALLVILVGGADPKAEPLGFGSGRHRCPGITLTLNAGAVALWLAMQQPTPQQTPRCAGFQALANARIPILNNFESEQEQT</sequence>
<dbReference type="InterPro" id="IPR017972">
    <property type="entry name" value="Cyt_P450_CS"/>
</dbReference>
<protein>
    <recommendedName>
        <fullName evidence="3">Cytochrome P450</fullName>
    </recommendedName>
</protein>
<evidence type="ECO:0000313" key="1">
    <source>
        <dbReference type="EMBL" id="MCV2369497.1"/>
    </source>
</evidence>
<dbReference type="EMBL" id="JAJIRN010000007">
    <property type="protein sequence ID" value="MCV2369497.1"/>
    <property type="molecule type" value="Genomic_DNA"/>
</dbReference>
<dbReference type="PROSITE" id="PS00086">
    <property type="entry name" value="CYTOCHROME_P450"/>
    <property type="match status" value="1"/>
</dbReference>
<name>A0ABT2YHG3_9BURK</name>